<evidence type="ECO:0000256" key="2">
    <source>
        <dbReference type="ARBA" id="ARBA00009976"/>
    </source>
</evidence>
<evidence type="ECO:0000256" key="7">
    <source>
        <dbReference type="SAM" id="Phobius"/>
    </source>
</evidence>
<comment type="subcellular location">
    <subcellularLocation>
        <location evidence="1">Golgi apparatus membrane</location>
        <topology evidence="1">Multi-pass membrane protein</topology>
    </subcellularLocation>
</comment>
<feature type="transmembrane region" description="Helical" evidence="7">
    <location>
        <begin position="88"/>
        <end position="106"/>
    </location>
</feature>
<dbReference type="RefSeq" id="XP_004643339.1">
    <property type="nucleotide sequence ID" value="XM_004643282.2"/>
</dbReference>
<keyword evidence="3" id="KW-0813">Transport</keyword>
<dbReference type="Proteomes" id="UP000515203">
    <property type="component" value="Unplaced"/>
</dbReference>
<dbReference type="OrthoDB" id="419167at2759"/>
<dbReference type="AlphaFoldDB" id="A0A6P3FCQ8"/>
<dbReference type="InterPro" id="IPR007271">
    <property type="entry name" value="Nuc_sug_transpt"/>
</dbReference>
<dbReference type="PANTHER" id="PTHR10231">
    <property type="entry name" value="NUCLEOTIDE-SUGAR TRANSMEMBRANE TRANSPORTER"/>
    <property type="match status" value="1"/>
</dbReference>
<name>A0A6P3FCQ8_OCTDE</name>
<accession>A0A6P3FCQ8</accession>
<dbReference type="GO" id="GO:0015165">
    <property type="term" value="F:pyrimidine nucleotide-sugar transmembrane transporter activity"/>
    <property type="evidence" value="ECO:0007669"/>
    <property type="project" value="InterPro"/>
</dbReference>
<feature type="transmembrane region" description="Helical" evidence="7">
    <location>
        <begin position="20"/>
        <end position="42"/>
    </location>
</feature>
<evidence type="ECO:0000256" key="5">
    <source>
        <dbReference type="ARBA" id="ARBA00022989"/>
    </source>
</evidence>
<evidence type="ECO:0000256" key="3">
    <source>
        <dbReference type="ARBA" id="ARBA00022597"/>
    </source>
</evidence>
<dbReference type="GO" id="GO:0000139">
    <property type="term" value="C:Golgi membrane"/>
    <property type="evidence" value="ECO:0007669"/>
    <property type="project" value="UniProtKB-SubCell"/>
</dbReference>
<keyword evidence="6 7" id="KW-0472">Membrane</keyword>
<keyword evidence="4 7" id="KW-0812">Transmembrane</keyword>
<feature type="transmembrane region" description="Helical" evidence="7">
    <location>
        <begin position="304"/>
        <end position="321"/>
    </location>
</feature>
<evidence type="ECO:0000313" key="8">
    <source>
        <dbReference type="Proteomes" id="UP000515203"/>
    </source>
</evidence>
<evidence type="ECO:0000256" key="6">
    <source>
        <dbReference type="ARBA" id="ARBA00023136"/>
    </source>
</evidence>
<dbReference type="FunCoup" id="A0A6P3FCQ8">
    <property type="interactions" value="795"/>
</dbReference>
<protein>
    <submittedName>
        <fullName evidence="9">Probable UDP-sugar transporter protein SLC35A4</fullName>
    </submittedName>
</protein>
<gene>
    <name evidence="9" type="primary">Slc35a4</name>
</gene>
<dbReference type="InParanoid" id="A0A6P3FCQ8"/>
<dbReference type="PIRSF" id="PIRSF005799">
    <property type="entry name" value="UDP-gal_transpt"/>
    <property type="match status" value="1"/>
</dbReference>
<evidence type="ECO:0000256" key="4">
    <source>
        <dbReference type="ARBA" id="ARBA00022692"/>
    </source>
</evidence>
<feature type="transmembrane region" description="Helical" evidence="7">
    <location>
        <begin position="217"/>
        <end position="237"/>
    </location>
</feature>
<feature type="transmembrane region" description="Helical" evidence="7">
    <location>
        <begin position="277"/>
        <end position="298"/>
    </location>
</feature>
<evidence type="ECO:0000256" key="1">
    <source>
        <dbReference type="ARBA" id="ARBA00004653"/>
    </source>
</evidence>
<dbReference type="Pfam" id="PF04142">
    <property type="entry name" value="Nuc_sug_transp"/>
    <property type="match status" value="1"/>
</dbReference>
<dbReference type="GeneID" id="101586863"/>
<reference evidence="9" key="1">
    <citation type="submission" date="2025-08" db="UniProtKB">
        <authorList>
            <consortium name="RefSeq"/>
        </authorList>
    </citation>
    <scope>IDENTIFICATION</scope>
</reference>
<dbReference type="InterPro" id="IPR037185">
    <property type="entry name" value="EmrE-like"/>
</dbReference>
<feature type="transmembrane region" description="Helical" evidence="7">
    <location>
        <begin position="54"/>
        <end position="76"/>
    </location>
</feature>
<dbReference type="SUPFAM" id="SSF103481">
    <property type="entry name" value="Multidrug resistance efflux transporter EmrE"/>
    <property type="match status" value="1"/>
</dbReference>
<dbReference type="OMA" id="SSCVVMI"/>
<feature type="transmembrane region" description="Helical" evidence="7">
    <location>
        <begin position="144"/>
        <end position="162"/>
    </location>
</feature>
<feature type="transmembrane region" description="Helical" evidence="7">
    <location>
        <begin position="249"/>
        <end position="270"/>
    </location>
</feature>
<organism evidence="8 9">
    <name type="scientific">Octodon degus</name>
    <name type="common">Degu</name>
    <name type="synonym">Sciurus degus</name>
    <dbReference type="NCBI Taxonomy" id="10160"/>
    <lineage>
        <taxon>Eukaryota</taxon>
        <taxon>Metazoa</taxon>
        <taxon>Chordata</taxon>
        <taxon>Craniata</taxon>
        <taxon>Vertebrata</taxon>
        <taxon>Euteleostomi</taxon>
        <taxon>Mammalia</taxon>
        <taxon>Eutheria</taxon>
        <taxon>Euarchontoglires</taxon>
        <taxon>Glires</taxon>
        <taxon>Rodentia</taxon>
        <taxon>Hystricomorpha</taxon>
        <taxon>Octodontidae</taxon>
        <taxon>Octodon</taxon>
    </lineage>
</organism>
<keyword evidence="3" id="KW-0762">Sugar transport</keyword>
<keyword evidence="5 7" id="KW-1133">Transmembrane helix</keyword>
<proteinExistence type="inferred from homology"/>
<feature type="transmembrane region" description="Helical" evidence="7">
    <location>
        <begin position="182"/>
        <end position="205"/>
    </location>
</feature>
<sequence length="324" mass="34696">MSVEEGGIPGLGPHRQARWTLMILLSTAMYGAHAPLLALCHVDGRVPFRPSSAVLLTELTKLLLCTFSLLVGWQAWPTGGQPWRQAAPFALSALLYGANNNLVIYLQRYMDPSTYQVLSNLKIGSTALLYCLCLHHRLSARQGLALLLLMIAGACYAAGGLQDSVNTLSGPLPAVAASTMPLHVTPLGLLLLVLYCFISGLSSVYTELLMKRQRLPLALQNIFLYTFGVLLNLGLHAGSGPGPGLLEGFSGWAALVVLSQALNGLIMSAVMKHGSSITRLFIVSCSLVVNAVLSAVLLRLQLTVTFFLATLLIGLAVRLYYGSH</sequence>
<keyword evidence="8" id="KW-1185">Reference proteome</keyword>
<evidence type="ECO:0000313" key="9">
    <source>
        <dbReference type="RefSeq" id="XP_004643339.1"/>
    </source>
</evidence>
<comment type="similarity">
    <text evidence="2">Belongs to the nucleotide-sugar transporter family. SLC35A subfamily.</text>
</comment>
<dbReference type="CTD" id="113829"/>